<dbReference type="AlphaFoldDB" id="W5SKP2"/>
<dbReference type="Pfam" id="PF02414">
    <property type="entry name" value="Borrelia_orfA"/>
    <property type="match status" value="1"/>
</dbReference>
<gene>
    <name evidence="1" type="ORF">BCD_1162</name>
</gene>
<dbReference type="EMBL" id="CP004306">
    <property type="protein sequence ID" value="AHH07228.1"/>
    <property type="molecule type" value="Genomic_DNA"/>
</dbReference>
<proteinExistence type="predicted"/>
<evidence type="ECO:0000313" key="1">
    <source>
        <dbReference type="EMBL" id="AHH07228.1"/>
    </source>
</evidence>
<organism evidence="1">
    <name type="scientific">Borrelia crocidurae DOU</name>
    <dbReference type="NCBI Taxonomy" id="1293575"/>
    <lineage>
        <taxon>Bacteria</taxon>
        <taxon>Pseudomonadati</taxon>
        <taxon>Spirochaetota</taxon>
        <taxon>Spirochaetia</taxon>
        <taxon>Spirochaetales</taxon>
        <taxon>Borreliaceae</taxon>
        <taxon>Borrelia</taxon>
    </lineage>
</organism>
<dbReference type="RefSeq" id="WP_025401219.1">
    <property type="nucleotide sequence ID" value="NZ_CP004306.1"/>
</dbReference>
<name>W5SKP2_9SPIR</name>
<dbReference type="HOGENOM" id="CLU_2244749_0_0_12"/>
<protein>
    <submittedName>
        <fullName evidence="1">ErpA protein (ErpA)</fullName>
    </submittedName>
</protein>
<accession>W5SKP2</accession>
<dbReference type="InterPro" id="IPR003459">
    <property type="entry name" value="Borrelia_plasmid_OrfA"/>
</dbReference>
<sequence>MNKNKGYNNYQLKIHIKNTIKTQNKPHFIIENDKYDNSRNIMNKLKKSAQCNTKNNTFIILFPQLKEKVKINIFIRLLKNFLNKQERLEYTKNSNNQLIKKGSI</sequence>
<geneLocation type="plasmid" evidence="1">
    <name>unnamed</name>
</geneLocation>
<keyword evidence="1" id="KW-0614">Plasmid</keyword>
<reference evidence="1" key="1">
    <citation type="submission" date="2013-02" db="EMBL/GenBank/DDBJ databases">
        <title>Comparative genomics of Borrelia species.</title>
        <authorList>
            <person name="Schwan T.G."/>
            <person name="Raffel S.J."/>
            <person name="Porcella S.F."/>
        </authorList>
    </citation>
    <scope>NUCLEOTIDE SEQUENCE</scope>
    <source>
        <strain evidence="1">DOU</strain>
        <plasmid evidence="1">unnamed</plasmid>
    </source>
</reference>